<organism evidence="3 4">
    <name type="scientific">Acidaminobacter hydrogenoformans DSM 2784</name>
    <dbReference type="NCBI Taxonomy" id="1120920"/>
    <lineage>
        <taxon>Bacteria</taxon>
        <taxon>Bacillati</taxon>
        <taxon>Bacillota</taxon>
        <taxon>Clostridia</taxon>
        <taxon>Peptostreptococcales</taxon>
        <taxon>Acidaminobacteraceae</taxon>
        <taxon>Acidaminobacter</taxon>
    </lineage>
</organism>
<dbReference type="Gene3D" id="3.40.190.150">
    <property type="entry name" value="Bordetella uptake gene, domain 1"/>
    <property type="match status" value="1"/>
</dbReference>
<keyword evidence="3" id="KW-0675">Receptor</keyword>
<dbReference type="PROSITE" id="PS51257">
    <property type="entry name" value="PROKAR_LIPOPROTEIN"/>
    <property type="match status" value="1"/>
</dbReference>
<proteinExistence type="inferred from homology"/>
<dbReference type="PANTHER" id="PTHR42928">
    <property type="entry name" value="TRICARBOXYLATE-BINDING PROTEIN"/>
    <property type="match status" value="1"/>
</dbReference>
<gene>
    <name evidence="3" type="ORF">SAMN03080599_01722</name>
</gene>
<evidence type="ECO:0000256" key="1">
    <source>
        <dbReference type="ARBA" id="ARBA00006987"/>
    </source>
</evidence>
<comment type="similarity">
    <text evidence="1">Belongs to the UPF0065 (bug) family.</text>
</comment>
<evidence type="ECO:0000256" key="2">
    <source>
        <dbReference type="SAM" id="SignalP"/>
    </source>
</evidence>
<dbReference type="Pfam" id="PF03401">
    <property type="entry name" value="TctC"/>
    <property type="match status" value="1"/>
</dbReference>
<keyword evidence="2" id="KW-0732">Signal</keyword>
<sequence length="339" mass="36977">MMKKKWLSLALSAIVLLSFAACGQEAPSSSEPAEQTVKTDFPKRPVEMVIPFGAGGASDIFARQYAQIAEKYLGKPITAVNKGGAGTIEGMSYAHAAPADGYTILEITPSLLIVEAQGKSDIKFREEFEPLLKVQSDVVAFGVSSKSEFQTIDELLEFAKANPKILKIGGLSPGGLDDYIANGFALEAGIEWTYVPYKSGSELKAAVLGGELDVYQDKLISFLPLVESGDIRPLVVLNDTKLEMVPALKDVPSSVEKGIDFVQGSWRGFAIKKGVPEEVKAILIDVLQKSYDDEAYKAMEEQEMTNVRPGYMKAEDYGKSWDEEYEGYVEVFKAMGIIQ</sequence>
<feature type="signal peptide" evidence="2">
    <location>
        <begin position="1"/>
        <end position="20"/>
    </location>
</feature>
<dbReference type="EMBL" id="FMWL01000007">
    <property type="protein sequence ID" value="SCZ79377.1"/>
    <property type="molecule type" value="Genomic_DNA"/>
</dbReference>
<dbReference type="CDD" id="cd07012">
    <property type="entry name" value="PBP2_Bug_TTT"/>
    <property type="match status" value="1"/>
</dbReference>
<dbReference type="InterPro" id="IPR005064">
    <property type="entry name" value="BUG"/>
</dbReference>
<evidence type="ECO:0000313" key="3">
    <source>
        <dbReference type="EMBL" id="SCZ79377.1"/>
    </source>
</evidence>
<reference evidence="3 4" key="1">
    <citation type="submission" date="2016-10" db="EMBL/GenBank/DDBJ databases">
        <authorList>
            <person name="de Groot N.N."/>
        </authorList>
    </citation>
    <scope>NUCLEOTIDE SEQUENCE [LARGE SCALE GENOMIC DNA]</scope>
    <source>
        <strain evidence="3 4">DSM 2784</strain>
    </source>
</reference>
<dbReference type="STRING" id="1120920.SAMN03080599_01722"/>
<dbReference type="Gene3D" id="3.40.190.10">
    <property type="entry name" value="Periplasmic binding protein-like II"/>
    <property type="match status" value="1"/>
</dbReference>
<dbReference type="RefSeq" id="WP_092590535.1">
    <property type="nucleotide sequence ID" value="NZ_FMWL01000007.1"/>
</dbReference>
<dbReference type="PANTHER" id="PTHR42928:SF5">
    <property type="entry name" value="BLR1237 PROTEIN"/>
    <property type="match status" value="1"/>
</dbReference>
<name>A0A1G5RZJ6_9FIRM</name>
<dbReference type="AlphaFoldDB" id="A0A1G5RZJ6"/>
<protein>
    <submittedName>
        <fullName evidence="3">Tripartite-type tricarboxylate transporter, receptor component TctC</fullName>
    </submittedName>
</protein>
<keyword evidence="4" id="KW-1185">Reference proteome</keyword>
<accession>A0A1G5RZJ6</accession>
<evidence type="ECO:0000313" key="4">
    <source>
        <dbReference type="Proteomes" id="UP000199208"/>
    </source>
</evidence>
<dbReference type="SUPFAM" id="SSF53850">
    <property type="entry name" value="Periplasmic binding protein-like II"/>
    <property type="match status" value="1"/>
</dbReference>
<dbReference type="InterPro" id="IPR042100">
    <property type="entry name" value="Bug_dom1"/>
</dbReference>
<dbReference type="OrthoDB" id="8880247at2"/>
<dbReference type="PIRSF" id="PIRSF017082">
    <property type="entry name" value="YflP"/>
    <property type="match status" value="1"/>
</dbReference>
<feature type="chain" id="PRO_5039518230" evidence="2">
    <location>
        <begin position="21"/>
        <end position="339"/>
    </location>
</feature>
<dbReference type="Proteomes" id="UP000199208">
    <property type="component" value="Unassembled WGS sequence"/>
</dbReference>